<comment type="pathway">
    <text evidence="1">Quinol/quinone metabolism; menaquinone biosynthesis.</text>
</comment>
<dbReference type="UniPathway" id="UPA00079"/>
<reference evidence="3 4" key="1">
    <citation type="submission" date="2018-12" db="EMBL/GenBank/DDBJ databases">
        <authorList>
            <consortium name="Pathogen Informatics"/>
        </authorList>
    </citation>
    <scope>NUCLEOTIDE SEQUENCE [LARGE SCALE GENOMIC DNA]</scope>
    <source>
        <strain evidence="3 4">NCTC13193</strain>
    </source>
</reference>
<dbReference type="STRING" id="47917.AV650_21205"/>
<dbReference type="AlphaFoldDB" id="A0A0F7D3B8"/>
<dbReference type="InterPro" id="IPR022485">
    <property type="entry name" value="SHCHC_synthase_MenH"/>
</dbReference>
<comment type="catalytic activity">
    <reaction evidence="1">
        <text>5-enolpyruvoyl-6-hydroxy-2-succinyl-cyclohex-3-ene-1-carboxylate = (1R,6R)-6-hydroxy-2-succinyl-cyclohexa-2,4-diene-1-carboxylate + pyruvate</text>
        <dbReference type="Rhea" id="RHEA:25597"/>
        <dbReference type="ChEBI" id="CHEBI:15361"/>
        <dbReference type="ChEBI" id="CHEBI:58689"/>
        <dbReference type="ChEBI" id="CHEBI:58818"/>
        <dbReference type="EC" id="4.2.99.20"/>
    </reaction>
</comment>
<evidence type="ECO:0000313" key="4">
    <source>
        <dbReference type="Proteomes" id="UP000270487"/>
    </source>
</evidence>
<evidence type="ECO:0000256" key="1">
    <source>
        <dbReference type="HAMAP-Rule" id="MF_01660"/>
    </source>
</evidence>
<dbReference type="PANTHER" id="PTHR42916">
    <property type="entry name" value="2-SUCCINYL-5-ENOLPYRUVYL-6-HYDROXY-3-CYCLOHEXENE-1-CARBOXYLATE SYNTHASE"/>
    <property type="match status" value="1"/>
</dbReference>
<dbReference type="InterPro" id="IPR029058">
    <property type="entry name" value="AB_hydrolase_fold"/>
</dbReference>
<proteinExistence type="inferred from homology"/>
<dbReference type="PANTHER" id="PTHR42916:SF1">
    <property type="entry name" value="PROTEIN PHYLLO, CHLOROPLASTIC"/>
    <property type="match status" value="1"/>
</dbReference>
<comment type="similarity">
    <text evidence="1">Belongs to the AB hydrolase superfamily. MenH family.</text>
</comment>
<keyword evidence="1 3" id="KW-0456">Lyase</keyword>
<comment type="function">
    <text evidence="1">Catalyzes a proton abstraction reaction that results in 2,5-elimination of pyruvate from 2-succinyl-5-enolpyruvyl-6-hydroxy-3-cyclohexene-1-carboxylate (SEPHCHC) and the formation of 2-succinyl-6-hydroxy-2,4-cyclohexadiene-1-carboxylate (SHCHC).</text>
</comment>
<protein>
    <recommendedName>
        <fullName evidence="1 2">2-succinyl-6-hydroxy-2,4-cyclohexadiene-1-carboxylate synthase</fullName>
        <shortName evidence="1">SHCHC synthase</shortName>
        <ecNumber evidence="1 2">4.2.99.20</ecNumber>
    </recommendedName>
</protein>
<evidence type="ECO:0000256" key="2">
    <source>
        <dbReference type="NCBIfam" id="TIGR03695"/>
    </source>
</evidence>
<name>A0A0F7D3B8_SERFO</name>
<accession>A0A0F7D3B8</accession>
<dbReference type="HAMAP" id="MF_01660">
    <property type="entry name" value="MenH"/>
    <property type="match status" value="1"/>
</dbReference>
<dbReference type="KEGG" id="sfw:WN53_25535"/>
<dbReference type="EMBL" id="LR134492">
    <property type="protein sequence ID" value="VEI73095.1"/>
    <property type="molecule type" value="Genomic_DNA"/>
</dbReference>
<evidence type="ECO:0000313" key="3">
    <source>
        <dbReference type="EMBL" id="VEI73095.1"/>
    </source>
</evidence>
<dbReference type="NCBIfam" id="NF008340">
    <property type="entry name" value="PRK11126.1"/>
    <property type="match status" value="1"/>
</dbReference>
<dbReference type="Gene3D" id="3.40.50.1820">
    <property type="entry name" value="alpha/beta hydrolase"/>
    <property type="match status" value="1"/>
</dbReference>
<dbReference type="EC" id="4.2.99.20" evidence="1 2"/>
<dbReference type="SUPFAM" id="SSF53474">
    <property type="entry name" value="alpha/beta-Hydrolases"/>
    <property type="match status" value="1"/>
</dbReference>
<comment type="pathway">
    <text evidence="1">Quinol/quinone metabolism; 1,4-dihydroxy-2-naphthoate biosynthesis; 1,4-dihydroxy-2-naphthoate from chorismate: step 3/7.</text>
</comment>
<keyword evidence="1" id="KW-0474">Menaquinone biosynthesis</keyword>
<organism evidence="3 4">
    <name type="scientific">Serratia fonticola</name>
    <dbReference type="NCBI Taxonomy" id="47917"/>
    <lineage>
        <taxon>Bacteria</taxon>
        <taxon>Pseudomonadati</taxon>
        <taxon>Pseudomonadota</taxon>
        <taxon>Gammaproteobacteria</taxon>
        <taxon>Enterobacterales</taxon>
        <taxon>Yersiniaceae</taxon>
        <taxon>Serratia</taxon>
    </lineage>
</organism>
<gene>
    <name evidence="1 3" type="primary">menH</name>
    <name evidence="3" type="ORF">NCTC13193_03980</name>
</gene>
<dbReference type="UniPathway" id="UPA01057">
    <property type="reaction ID" value="UER00900"/>
</dbReference>
<dbReference type="GeneID" id="30323548"/>
<dbReference type="InterPro" id="IPR000073">
    <property type="entry name" value="AB_hydrolase_1"/>
</dbReference>
<dbReference type="NCBIfam" id="TIGR03695">
    <property type="entry name" value="menH_SHCHC"/>
    <property type="match status" value="1"/>
</dbReference>
<dbReference type="GO" id="GO:0009234">
    <property type="term" value="P:menaquinone biosynthetic process"/>
    <property type="evidence" value="ECO:0007669"/>
    <property type="project" value="UniProtKB-UniRule"/>
</dbReference>
<dbReference type="Proteomes" id="UP000270487">
    <property type="component" value="Chromosome"/>
</dbReference>
<dbReference type="GO" id="GO:0070205">
    <property type="term" value="F:2-succinyl-6-hydroxy-2,4-cyclohexadiene-1-carboxylate synthase activity"/>
    <property type="evidence" value="ECO:0007669"/>
    <property type="project" value="UniProtKB-UniRule"/>
</dbReference>
<dbReference type="Pfam" id="PF00561">
    <property type="entry name" value="Abhydrolase_1"/>
    <property type="match status" value="1"/>
</dbReference>
<sequence length="262" mass="28823">MLASRVLQQGESQRPWLIWLHGLLGNNNEWRVIASRCEQWPSLAIDLPGHGDSADQSCLDFADVSRQITATLQQHNIERYWLVGYSLGGRIAMYHACCGEAQGLQGIVIEGGNPGLENEDLRAQRRAHDATWAKRFRTERIKTVLADWYLQPVFANLSPVHREALIAARADNHGPAIADMLEATSLGRQPWLVPQLQQLALPVMVLCGADDHKFQALARDAGLPLQTVPEAGHNAHLANPADFAAALDAFLAKKGTKHAVSQ</sequence>
<comment type="subunit">
    <text evidence="1">Monomer.</text>
</comment>
<dbReference type="RefSeq" id="WP_037412885.1">
    <property type="nucleotide sequence ID" value="NZ_CAMITP010000003.1"/>
</dbReference>